<evidence type="ECO:0000313" key="10">
    <source>
        <dbReference type="Proteomes" id="UP000178841"/>
    </source>
</evidence>
<keyword evidence="6 7" id="KW-0472">Membrane</keyword>
<dbReference type="STRING" id="1798657.A2648_02650"/>
<evidence type="ECO:0000256" key="1">
    <source>
        <dbReference type="ARBA" id="ARBA00004196"/>
    </source>
</evidence>
<evidence type="ECO:0000313" key="9">
    <source>
        <dbReference type="EMBL" id="OGZ03829.1"/>
    </source>
</evidence>
<reference evidence="9 10" key="1">
    <citation type="journal article" date="2016" name="Nat. Commun.">
        <title>Thousands of microbial genomes shed light on interconnected biogeochemical processes in an aquifer system.</title>
        <authorList>
            <person name="Anantharaman K."/>
            <person name="Brown C.T."/>
            <person name="Hug L.A."/>
            <person name="Sharon I."/>
            <person name="Castelle C.J."/>
            <person name="Probst A.J."/>
            <person name="Thomas B.C."/>
            <person name="Singh A."/>
            <person name="Wilkins M.J."/>
            <person name="Karaoz U."/>
            <person name="Brodie E.L."/>
            <person name="Williams K.H."/>
            <person name="Hubbard S.S."/>
            <person name="Banfield J.F."/>
        </authorList>
    </citation>
    <scope>NUCLEOTIDE SEQUENCE [LARGE SCALE GENOMIC DNA]</scope>
</reference>
<evidence type="ECO:0000256" key="6">
    <source>
        <dbReference type="ARBA" id="ARBA00023136"/>
    </source>
</evidence>
<comment type="similarity">
    <text evidence="2">Belongs to the adenylyl cyclase class-3 family.</text>
</comment>
<evidence type="ECO:0000256" key="3">
    <source>
        <dbReference type="ARBA" id="ARBA00022475"/>
    </source>
</evidence>
<dbReference type="GO" id="GO:0035556">
    <property type="term" value="P:intracellular signal transduction"/>
    <property type="evidence" value="ECO:0007669"/>
    <property type="project" value="InterPro"/>
</dbReference>
<evidence type="ECO:0000259" key="8">
    <source>
        <dbReference type="PROSITE" id="PS50125"/>
    </source>
</evidence>
<dbReference type="PANTHER" id="PTHR43081:SF1">
    <property type="entry name" value="ADENYLATE CYCLASE, TERMINAL-DIFFERENTIATION SPECIFIC"/>
    <property type="match status" value="1"/>
</dbReference>
<feature type="transmembrane region" description="Helical" evidence="7">
    <location>
        <begin position="284"/>
        <end position="302"/>
    </location>
</feature>
<evidence type="ECO:0000256" key="5">
    <source>
        <dbReference type="ARBA" id="ARBA00022989"/>
    </source>
</evidence>
<dbReference type="GO" id="GO:0030313">
    <property type="term" value="C:cell envelope"/>
    <property type="evidence" value="ECO:0007669"/>
    <property type="project" value="UniProtKB-SubCell"/>
</dbReference>
<dbReference type="SMART" id="SM01080">
    <property type="entry name" value="CHASE2"/>
    <property type="match status" value="1"/>
</dbReference>
<comment type="subcellular location">
    <subcellularLocation>
        <location evidence="1">Cell envelope</location>
    </subcellularLocation>
</comment>
<feature type="transmembrane region" description="Helical" evidence="7">
    <location>
        <begin position="309"/>
        <end position="327"/>
    </location>
</feature>
<dbReference type="Pfam" id="PF00211">
    <property type="entry name" value="Guanylate_cyc"/>
    <property type="match status" value="1"/>
</dbReference>
<evidence type="ECO:0000256" key="4">
    <source>
        <dbReference type="ARBA" id="ARBA00022692"/>
    </source>
</evidence>
<proteinExistence type="inferred from homology"/>
<evidence type="ECO:0000256" key="7">
    <source>
        <dbReference type="SAM" id="Phobius"/>
    </source>
</evidence>
<dbReference type="FunFam" id="3.30.70.1230:FF:000016">
    <property type="entry name" value="Adenylate/guanylate cyclase domain-containing protein"/>
    <property type="match status" value="1"/>
</dbReference>
<dbReference type="PROSITE" id="PS50125">
    <property type="entry name" value="GUANYLATE_CYCLASE_2"/>
    <property type="match status" value="1"/>
</dbReference>
<keyword evidence="4 7" id="KW-0812">Transmembrane</keyword>
<organism evidence="9 10">
    <name type="scientific">Candidatus Lloydbacteria bacterium RIFCSPHIGHO2_01_FULL_41_20</name>
    <dbReference type="NCBI Taxonomy" id="1798657"/>
    <lineage>
        <taxon>Bacteria</taxon>
        <taxon>Candidatus Lloydiibacteriota</taxon>
    </lineage>
</organism>
<sequence>MKKFLPYGVLGGLAALLVSFSFSQGIFFGSEHFFEDLLVSPKKVDSNIVILAIDNDSISRIGQWPWPRSVFARAFKFLDDARPKAVGFDILLADQSRLGSGDDDALATTLKNISYGVVFPVEAVLTSENGVFTSTDTTHPLSKFFENSQVVPGHVNLIVDQDGVVRKFPGFINLGEETLSSFSYRMAQKAGINEPPGEVTTIVYSQPTGNIKRIPFYRLLEEKEVRDSLEGKLVLIGVTSPDLHDEKSTPFSRGTLMPGVEIQANILNMFISGYKISPLETTPSILLIFLVALVPVILFSVVKNPWRPLIISVILGILYNIAIIIFYERGVAVNLIHINLSWVFSTLAIFSYRYYTEEKEKRELRNAFSKYVSSAVLDKILADPKSVALGGEEKTITVLFSDIRGFTTLSEKTTPQELVSVLNKYFTLMTGEVLKYGGVLDKYIGDAVMAFWGAPLADSSQADNAVKASLGMLERLKEFNIGLKKEKGIEIDIGIGLYTGTAVVGNIGSDQRFDYTAMGDTVNVSSRLEGLNKEHKTHLIIGQSTKDLITMNLKFKEIGGVKVKGRNEPINIYTVLDV</sequence>
<dbReference type="Gene3D" id="3.30.70.1230">
    <property type="entry name" value="Nucleotide cyclase"/>
    <property type="match status" value="1"/>
</dbReference>
<dbReference type="InterPro" id="IPR050697">
    <property type="entry name" value="Adenylyl/Guanylyl_Cyclase_3/4"/>
</dbReference>
<gene>
    <name evidence="9" type="ORF">A2648_02650</name>
</gene>
<dbReference type="GO" id="GO:0004016">
    <property type="term" value="F:adenylate cyclase activity"/>
    <property type="evidence" value="ECO:0007669"/>
    <property type="project" value="UniProtKB-ARBA"/>
</dbReference>
<dbReference type="Proteomes" id="UP000178841">
    <property type="component" value="Unassembled WGS sequence"/>
</dbReference>
<feature type="domain" description="Guanylate cyclase" evidence="8">
    <location>
        <begin position="397"/>
        <end position="529"/>
    </location>
</feature>
<dbReference type="EMBL" id="MHLH01000015">
    <property type="protein sequence ID" value="OGZ03829.1"/>
    <property type="molecule type" value="Genomic_DNA"/>
</dbReference>
<dbReference type="InterPro" id="IPR029787">
    <property type="entry name" value="Nucleotide_cyclase"/>
</dbReference>
<dbReference type="SUPFAM" id="SSF55073">
    <property type="entry name" value="Nucleotide cyclase"/>
    <property type="match status" value="1"/>
</dbReference>
<evidence type="ECO:0000256" key="2">
    <source>
        <dbReference type="ARBA" id="ARBA00005381"/>
    </source>
</evidence>
<dbReference type="InterPro" id="IPR001054">
    <property type="entry name" value="A/G_cyclase"/>
</dbReference>
<protein>
    <recommendedName>
        <fullName evidence="8">Guanylate cyclase domain-containing protein</fullName>
    </recommendedName>
</protein>
<dbReference type="Pfam" id="PF05226">
    <property type="entry name" value="CHASE2"/>
    <property type="match status" value="1"/>
</dbReference>
<dbReference type="GO" id="GO:0006171">
    <property type="term" value="P:cAMP biosynthetic process"/>
    <property type="evidence" value="ECO:0007669"/>
    <property type="project" value="TreeGrafter"/>
</dbReference>
<keyword evidence="5 7" id="KW-1133">Transmembrane helix</keyword>
<dbReference type="InterPro" id="IPR007890">
    <property type="entry name" value="CHASE2"/>
</dbReference>
<accession>A0A1G2CR30</accession>
<dbReference type="CDD" id="cd07302">
    <property type="entry name" value="CHD"/>
    <property type="match status" value="1"/>
</dbReference>
<dbReference type="AlphaFoldDB" id="A0A1G2CR30"/>
<comment type="caution">
    <text evidence="9">The sequence shown here is derived from an EMBL/GenBank/DDBJ whole genome shotgun (WGS) entry which is preliminary data.</text>
</comment>
<dbReference type="SMART" id="SM00044">
    <property type="entry name" value="CYCc"/>
    <property type="match status" value="1"/>
</dbReference>
<name>A0A1G2CR30_9BACT</name>
<feature type="transmembrane region" description="Helical" evidence="7">
    <location>
        <begin position="333"/>
        <end position="355"/>
    </location>
</feature>
<keyword evidence="3" id="KW-1003">Cell membrane</keyword>
<dbReference type="PANTHER" id="PTHR43081">
    <property type="entry name" value="ADENYLATE CYCLASE, TERMINAL-DIFFERENTIATION SPECIFIC-RELATED"/>
    <property type="match status" value="1"/>
</dbReference>